<evidence type="ECO:0000313" key="2">
    <source>
        <dbReference type="Proteomes" id="UP001597024"/>
    </source>
</evidence>
<evidence type="ECO:0000313" key="1">
    <source>
        <dbReference type="EMBL" id="MFD0890330.1"/>
    </source>
</evidence>
<comment type="caution">
    <text evidence="1">The sequence shown here is derived from an EMBL/GenBank/DDBJ whole genome shotgun (WGS) entry which is preliminary data.</text>
</comment>
<keyword evidence="2" id="KW-1185">Reference proteome</keyword>
<organism evidence="1 2">
    <name type="scientific">Streptosporangium algeriense</name>
    <dbReference type="NCBI Taxonomy" id="1682748"/>
    <lineage>
        <taxon>Bacteria</taxon>
        <taxon>Bacillati</taxon>
        <taxon>Actinomycetota</taxon>
        <taxon>Actinomycetes</taxon>
        <taxon>Streptosporangiales</taxon>
        <taxon>Streptosporangiaceae</taxon>
        <taxon>Streptosporangium</taxon>
    </lineage>
</organism>
<dbReference type="EMBL" id="JBHTHX010002367">
    <property type="protein sequence ID" value="MFD0890330.1"/>
    <property type="molecule type" value="Genomic_DNA"/>
</dbReference>
<gene>
    <name evidence="1" type="ORF">ACFQ08_37800</name>
</gene>
<protein>
    <submittedName>
        <fullName evidence="1">Uncharacterized protein</fullName>
    </submittedName>
</protein>
<dbReference type="Proteomes" id="UP001597024">
    <property type="component" value="Unassembled WGS sequence"/>
</dbReference>
<reference evidence="2" key="1">
    <citation type="journal article" date="2019" name="Int. J. Syst. Evol. Microbiol.">
        <title>The Global Catalogue of Microorganisms (GCM) 10K type strain sequencing project: providing services to taxonomists for standard genome sequencing and annotation.</title>
        <authorList>
            <consortium name="The Broad Institute Genomics Platform"/>
            <consortium name="The Broad Institute Genome Sequencing Center for Infectious Disease"/>
            <person name="Wu L."/>
            <person name="Ma J."/>
        </authorList>
    </citation>
    <scope>NUCLEOTIDE SEQUENCE [LARGE SCALE GENOMIC DNA]</scope>
    <source>
        <strain evidence="2">CCUG 62974</strain>
    </source>
</reference>
<name>A0ABW3E5Y5_9ACTN</name>
<accession>A0ABW3E5Y5</accession>
<sequence>METLPRRVRDDLEILWGYHDMRHEVRESDVGIGLGSHDIGVAVFTARLFGRGVFPLVVFTGANAPTTIDRFPGERPSTTARRP</sequence>
<proteinExistence type="predicted"/>